<keyword evidence="14" id="KW-1185">Reference proteome</keyword>
<evidence type="ECO:0000256" key="2">
    <source>
        <dbReference type="ARBA" id="ARBA00011838"/>
    </source>
</evidence>
<dbReference type="OrthoDB" id="10382at2157"/>
<protein>
    <recommendedName>
        <fullName evidence="11">Large ribosomal subunit protein uL1</fullName>
    </recommendedName>
</protein>
<evidence type="ECO:0000256" key="9">
    <source>
        <dbReference type="ARBA" id="ARBA00023274"/>
    </source>
</evidence>
<comment type="function">
    <text evidence="10">Probably involved in E site tRNA release. Binds directly to 23S rRNA.</text>
</comment>
<dbReference type="InterPro" id="IPR023674">
    <property type="entry name" value="Ribosomal_uL1-like"/>
</dbReference>
<reference evidence="14" key="1">
    <citation type="submission" date="2010-05" db="EMBL/GenBank/DDBJ databases">
        <title>Complete sequence of Staphylothermus hellenicus DSM 12710.</title>
        <authorList>
            <consortium name="US DOE Joint Genome Institute"/>
            <person name="Lucas S."/>
            <person name="Copeland A."/>
            <person name="Lapidus A."/>
            <person name="Cheng J.-F."/>
            <person name="Bruce D."/>
            <person name="Goodwin L."/>
            <person name="Pitluck S."/>
            <person name="Davenport K."/>
            <person name="Detter J.C."/>
            <person name="Han C."/>
            <person name="Tapia R."/>
            <person name="Larimer F."/>
            <person name="Land M."/>
            <person name="Hauser L."/>
            <person name="Kyrpides N."/>
            <person name="Mikhailova N."/>
            <person name="Anderson I.J."/>
            <person name="Woyke T."/>
        </authorList>
    </citation>
    <scope>NUCLEOTIDE SEQUENCE [LARGE SCALE GENOMIC DNA]</scope>
    <source>
        <strain evidence="14">DSM 12710 / JCM 10830 / BK20S6-10-b1 / P8</strain>
    </source>
</reference>
<dbReference type="GO" id="GO:0006417">
    <property type="term" value="P:regulation of translation"/>
    <property type="evidence" value="ECO:0007669"/>
    <property type="project" value="UniProtKB-KW"/>
</dbReference>
<keyword evidence="3 11" id="KW-0678">Repressor</keyword>
<comment type="function">
    <text evidence="11">Protein L1 is also a translational repressor protein, it controls the translation of its operon by binding to its mRNA.</text>
</comment>
<dbReference type="FunFam" id="3.40.50.790:FF:000005">
    <property type="entry name" value="50S ribosomal protein L1"/>
    <property type="match status" value="1"/>
</dbReference>
<dbReference type="InterPro" id="IPR028364">
    <property type="entry name" value="Ribosomal_uL1/biogenesis"/>
</dbReference>
<dbReference type="InterPro" id="IPR002143">
    <property type="entry name" value="Ribosomal_uL1"/>
</dbReference>
<accession>D7D9M5</accession>
<comment type="similarity">
    <text evidence="1 11 12">Belongs to the universal ribosomal protein uL1 family.</text>
</comment>
<comment type="function">
    <text evidence="11">Binds directly to 23S rRNA. Probably involved in E site tRNA release.</text>
</comment>
<dbReference type="HOGENOM" id="CLU_062853_4_0_2"/>
<evidence type="ECO:0000256" key="12">
    <source>
        <dbReference type="RuleBase" id="RU000659"/>
    </source>
</evidence>
<evidence type="ECO:0000313" key="13">
    <source>
        <dbReference type="EMBL" id="ADI32471.1"/>
    </source>
</evidence>
<gene>
    <name evidence="11" type="primary">rpl1</name>
    <name evidence="13" type="ordered locus">Shell_1382</name>
</gene>
<keyword evidence="4 11" id="KW-0820">tRNA-binding</keyword>
<dbReference type="GO" id="GO:0000049">
    <property type="term" value="F:tRNA binding"/>
    <property type="evidence" value="ECO:0007669"/>
    <property type="project" value="UniProtKB-KW"/>
</dbReference>
<evidence type="ECO:0000256" key="3">
    <source>
        <dbReference type="ARBA" id="ARBA00022491"/>
    </source>
</evidence>
<dbReference type="CDD" id="cd00403">
    <property type="entry name" value="Ribosomal_L1"/>
    <property type="match status" value="1"/>
</dbReference>
<evidence type="ECO:0000256" key="10">
    <source>
        <dbReference type="ARBA" id="ARBA00045545"/>
    </source>
</evidence>
<evidence type="ECO:0000256" key="8">
    <source>
        <dbReference type="ARBA" id="ARBA00022980"/>
    </source>
</evidence>
<sequence>MPLPSKEELKDAIVKAVQYSPKRNFKQSVELIIVLKGVDPRSPEGRIRETIFLPRGLGKDKIICVVADGEMAEKARSGGARRIITRDELLALTKKDAKKVAQECDWVLVRTDLMANAGRILGPALGPRGKIPVPVPPAADIVSVINRYKSAILLRNKDQPQLMTRIGTEDMNPEDLVINAQTILSRIETKLPNGANNIEKIIVKTTMGPPVEVMG</sequence>
<dbReference type="KEGG" id="shc:Shell_1382"/>
<dbReference type="EMBL" id="CP002051">
    <property type="protein sequence ID" value="ADI32471.1"/>
    <property type="molecule type" value="Genomic_DNA"/>
</dbReference>
<dbReference type="GeneID" id="9234673"/>
<dbReference type="AlphaFoldDB" id="D7D9M5"/>
<proteinExistence type="inferred from homology"/>
<dbReference type="InterPro" id="IPR023673">
    <property type="entry name" value="Ribosomal_uL1_CS"/>
</dbReference>
<dbReference type="RefSeq" id="WP_013143669.1">
    <property type="nucleotide sequence ID" value="NC_014205.1"/>
</dbReference>
<dbReference type="HAMAP" id="MF_01318_A">
    <property type="entry name" value="Ribosomal_uL1_A"/>
    <property type="match status" value="1"/>
</dbReference>
<dbReference type="GO" id="GO:0003735">
    <property type="term" value="F:structural constituent of ribosome"/>
    <property type="evidence" value="ECO:0007669"/>
    <property type="project" value="InterPro"/>
</dbReference>
<name>D7D9M5_STAHD</name>
<keyword evidence="6 11" id="KW-0810">Translation regulation</keyword>
<dbReference type="GO" id="GO:0019843">
    <property type="term" value="F:rRNA binding"/>
    <property type="evidence" value="ECO:0007669"/>
    <property type="project" value="UniProtKB-UniRule"/>
</dbReference>
<keyword evidence="8 11" id="KW-0689">Ribosomal protein</keyword>
<dbReference type="NCBIfam" id="NF003244">
    <property type="entry name" value="PRK04203.1"/>
    <property type="match status" value="1"/>
</dbReference>
<dbReference type="PANTHER" id="PTHR36427">
    <property type="entry name" value="54S RIBOSOMAL PROTEIN L1, MITOCHONDRIAL"/>
    <property type="match status" value="1"/>
</dbReference>
<reference evidence="13 14" key="2">
    <citation type="journal article" date="2011" name="Stand. Genomic Sci.">
        <title>Complete genome sequence of Staphylothermus hellenicus P8.</title>
        <authorList>
            <person name="Anderson I."/>
            <person name="Wirth R."/>
            <person name="Lucas S."/>
            <person name="Copeland A."/>
            <person name="Lapidus A."/>
            <person name="Cheng J.F."/>
            <person name="Goodwin L."/>
            <person name="Pitluck S."/>
            <person name="Davenport K."/>
            <person name="Detter J.C."/>
            <person name="Han C."/>
            <person name="Tapia R."/>
            <person name="Land M."/>
            <person name="Hauser L."/>
            <person name="Pati A."/>
            <person name="Mikhailova N."/>
            <person name="Woyke T."/>
            <person name="Klenk H.P."/>
            <person name="Kyrpides N."/>
            <person name="Ivanova N."/>
        </authorList>
    </citation>
    <scope>NUCLEOTIDE SEQUENCE [LARGE SCALE GENOMIC DNA]</scope>
    <source>
        <strain evidence="14">DSM 12710 / JCM 10830 / BK20S6-10-b1 / P8</strain>
    </source>
</reference>
<dbReference type="eggNOG" id="arCOG04289">
    <property type="taxonomic scope" value="Archaea"/>
</dbReference>
<dbReference type="PIRSF" id="PIRSF002155">
    <property type="entry name" value="Ribosomal_L1"/>
    <property type="match status" value="1"/>
</dbReference>
<keyword evidence="5 11" id="KW-0699">rRNA-binding</keyword>
<evidence type="ECO:0000256" key="1">
    <source>
        <dbReference type="ARBA" id="ARBA00010531"/>
    </source>
</evidence>
<keyword evidence="9 11" id="KW-0687">Ribonucleoprotein</keyword>
<dbReference type="InterPro" id="IPR016095">
    <property type="entry name" value="Ribosomal_uL1_3-a/b-sand"/>
</dbReference>
<evidence type="ECO:0000256" key="7">
    <source>
        <dbReference type="ARBA" id="ARBA00022884"/>
    </source>
</evidence>
<dbReference type="SUPFAM" id="SSF56808">
    <property type="entry name" value="Ribosomal protein L1"/>
    <property type="match status" value="1"/>
</dbReference>
<dbReference type="GO" id="GO:0015934">
    <property type="term" value="C:large ribosomal subunit"/>
    <property type="evidence" value="ECO:0007669"/>
    <property type="project" value="InterPro"/>
</dbReference>
<dbReference type="Gene3D" id="3.30.190.20">
    <property type="match status" value="1"/>
</dbReference>
<dbReference type="PROSITE" id="PS01199">
    <property type="entry name" value="RIBOSOMAL_L1"/>
    <property type="match status" value="1"/>
</dbReference>
<dbReference type="Gene3D" id="3.40.50.790">
    <property type="match status" value="1"/>
</dbReference>
<dbReference type="InterPro" id="IPR023669">
    <property type="entry name" value="Ribosomal_uL1_arc"/>
</dbReference>
<evidence type="ECO:0000256" key="5">
    <source>
        <dbReference type="ARBA" id="ARBA00022730"/>
    </source>
</evidence>
<evidence type="ECO:0000256" key="6">
    <source>
        <dbReference type="ARBA" id="ARBA00022845"/>
    </source>
</evidence>
<dbReference type="STRING" id="591019.Shell_1382"/>
<organism evidence="13 14">
    <name type="scientific">Staphylothermus hellenicus (strain DSM 12710 / JCM 10830 / BK20S6-10-b1 / P8)</name>
    <dbReference type="NCBI Taxonomy" id="591019"/>
    <lineage>
        <taxon>Archaea</taxon>
        <taxon>Thermoproteota</taxon>
        <taxon>Thermoprotei</taxon>
        <taxon>Desulfurococcales</taxon>
        <taxon>Desulfurococcaceae</taxon>
        <taxon>Staphylothermus</taxon>
    </lineage>
</organism>
<dbReference type="GO" id="GO:0006412">
    <property type="term" value="P:translation"/>
    <property type="evidence" value="ECO:0007669"/>
    <property type="project" value="UniProtKB-UniRule"/>
</dbReference>
<dbReference type="Proteomes" id="UP000002573">
    <property type="component" value="Chromosome"/>
</dbReference>
<dbReference type="PANTHER" id="PTHR36427:SF3">
    <property type="entry name" value="LARGE RIBOSOMAL SUBUNIT PROTEIN UL1M"/>
    <property type="match status" value="1"/>
</dbReference>
<evidence type="ECO:0000256" key="4">
    <source>
        <dbReference type="ARBA" id="ARBA00022555"/>
    </source>
</evidence>
<evidence type="ECO:0000256" key="11">
    <source>
        <dbReference type="HAMAP-Rule" id="MF_01318"/>
    </source>
</evidence>
<dbReference type="Pfam" id="PF00687">
    <property type="entry name" value="Ribosomal_L1"/>
    <property type="match status" value="1"/>
</dbReference>
<evidence type="ECO:0000313" key="14">
    <source>
        <dbReference type="Proteomes" id="UP000002573"/>
    </source>
</evidence>
<comment type="subunit">
    <text evidence="2 11">Part of the 50S ribosomal subunit.</text>
</comment>
<keyword evidence="7 11" id="KW-0694">RNA-binding</keyword>